<proteinExistence type="predicted"/>
<protein>
    <submittedName>
        <fullName evidence="4">Thioredoxin family protein</fullName>
    </submittedName>
</protein>
<dbReference type="AlphaFoldDB" id="A0A5B2TRZ1"/>
<evidence type="ECO:0000256" key="2">
    <source>
        <dbReference type="SAM" id="SignalP"/>
    </source>
</evidence>
<dbReference type="RefSeq" id="WP_154919839.1">
    <property type="nucleotide sequence ID" value="NZ_VUOE01000002.1"/>
</dbReference>
<dbReference type="PANTHER" id="PTHR15337:SF11">
    <property type="entry name" value="THIOREDOXIN DOMAIN-CONTAINING PROTEIN"/>
    <property type="match status" value="1"/>
</dbReference>
<dbReference type="InterPro" id="IPR013766">
    <property type="entry name" value="Thioredoxin_domain"/>
</dbReference>
<dbReference type="Proteomes" id="UP000323188">
    <property type="component" value="Unassembled WGS sequence"/>
</dbReference>
<dbReference type="InterPro" id="IPR036249">
    <property type="entry name" value="Thioredoxin-like_sf"/>
</dbReference>
<feature type="chain" id="PRO_5022713706" evidence="2">
    <location>
        <begin position="22"/>
        <end position="147"/>
    </location>
</feature>
<sequence>MNLKIKLLTILFVAGLTSLFGQEWQTDFNTAQQIAQEKYRPIILVFQGSDWCAPCIKLDREVWSTDEFQKYAKDHYVMLQADFPRKKQNALPEDRARANAQLAEQYNKNGIFPFVVVMDAQGKVKGETSYKKMNPKDYIQLLDSFTE</sequence>
<dbReference type="PANTHER" id="PTHR15337">
    <property type="entry name" value="ANTERIOR GRADIENT PROTEIN-RELATED"/>
    <property type="match status" value="1"/>
</dbReference>
<evidence type="ECO:0000256" key="1">
    <source>
        <dbReference type="ARBA" id="ARBA00022729"/>
    </source>
</evidence>
<evidence type="ECO:0000259" key="3">
    <source>
        <dbReference type="PROSITE" id="PS51352"/>
    </source>
</evidence>
<evidence type="ECO:0000313" key="4">
    <source>
        <dbReference type="EMBL" id="KAA2217292.1"/>
    </source>
</evidence>
<dbReference type="EMBL" id="VUOE01000002">
    <property type="protein sequence ID" value="KAA2217292.1"/>
    <property type="molecule type" value="Genomic_DNA"/>
</dbReference>
<dbReference type="PROSITE" id="PS51352">
    <property type="entry name" value="THIOREDOXIN_2"/>
    <property type="match status" value="1"/>
</dbReference>
<reference evidence="4 5" key="1">
    <citation type="submission" date="2019-09" db="EMBL/GenBank/DDBJ databases">
        <authorList>
            <person name="Khan S.A."/>
            <person name="Jeon C.O."/>
            <person name="Chun B.H."/>
            <person name="Jeong S.E."/>
        </authorList>
    </citation>
    <scope>NUCLEOTIDE SEQUENCE [LARGE SCALE GENOMIC DNA]</scope>
    <source>
        <strain evidence="4 5">KCTC 42508</strain>
    </source>
</reference>
<accession>A0A5B2TRZ1</accession>
<comment type="caution">
    <text evidence="4">The sequence shown here is derived from an EMBL/GenBank/DDBJ whole genome shotgun (WGS) entry which is preliminary data.</text>
</comment>
<keyword evidence="1 2" id="KW-0732">Signal</keyword>
<dbReference type="SUPFAM" id="SSF52833">
    <property type="entry name" value="Thioredoxin-like"/>
    <property type="match status" value="1"/>
</dbReference>
<name>A0A5B2TRZ1_9FLAO</name>
<gene>
    <name evidence="4" type="ORF">F0361_15170</name>
</gene>
<dbReference type="Gene3D" id="3.40.30.10">
    <property type="entry name" value="Glutaredoxin"/>
    <property type="match status" value="1"/>
</dbReference>
<feature type="signal peptide" evidence="2">
    <location>
        <begin position="1"/>
        <end position="21"/>
    </location>
</feature>
<feature type="domain" description="Thioredoxin" evidence="3">
    <location>
        <begin position="5"/>
        <end position="147"/>
    </location>
</feature>
<organism evidence="4 5">
    <name type="scientific">Maribacter flavus</name>
    <dbReference type="NCBI Taxonomy" id="1658664"/>
    <lineage>
        <taxon>Bacteria</taxon>
        <taxon>Pseudomonadati</taxon>
        <taxon>Bacteroidota</taxon>
        <taxon>Flavobacteriia</taxon>
        <taxon>Flavobacteriales</taxon>
        <taxon>Flavobacteriaceae</taxon>
        <taxon>Maribacter</taxon>
    </lineage>
</organism>
<evidence type="ECO:0000313" key="5">
    <source>
        <dbReference type="Proteomes" id="UP000323188"/>
    </source>
</evidence>
<dbReference type="InterPro" id="IPR051099">
    <property type="entry name" value="AGR/TXD"/>
</dbReference>
<dbReference type="Pfam" id="PF13899">
    <property type="entry name" value="Thioredoxin_7"/>
    <property type="match status" value="1"/>
</dbReference>